<dbReference type="Proteomes" id="UP001341840">
    <property type="component" value="Unassembled WGS sequence"/>
</dbReference>
<protein>
    <submittedName>
        <fullName evidence="1">Uncharacterized protein</fullName>
    </submittedName>
</protein>
<evidence type="ECO:0000313" key="2">
    <source>
        <dbReference type="Proteomes" id="UP001341840"/>
    </source>
</evidence>
<proteinExistence type="predicted"/>
<sequence>MQPSHRPRLCDLLTTIATIAASLSVEHQSLVHHHTSGVLFLKFPNCSFFQRQRGGCAAIRTSSAQNHFDSVSLGELSVSLSTLSSTPPPIPIITGGILLSSIGGFFSFRMSRIGKTSTKGSASTAAGSTAGNLSQLLLH</sequence>
<keyword evidence="2" id="KW-1185">Reference proteome</keyword>
<evidence type="ECO:0000313" key="1">
    <source>
        <dbReference type="EMBL" id="MED6151819.1"/>
    </source>
</evidence>
<gene>
    <name evidence="1" type="ORF">PIB30_086029</name>
</gene>
<organism evidence="1 2">
    <name type="scientific">Stylosanthes scabra</name>
    <dbReference type="NCBI Taxonomy" id="79078"/>
    <lineage>
        <taxon>Eukaryota</taxon>
        <taxon>Viridiplantae</taxon>
        <taxon>Streptophyta</taxon>
        <taxon>Embryophyta</taxon>
        <taxon>Tracheophyta</taxon>
        <taxon>Spermatophyta</taxon>
        <taxon>Magnoliopsida</taxon>
        <taxon>eudicotyledons</taxon>
        <taxon>Gunneridae</taxon>
        <taxon>Pentapetalae</taxon>
        <taxon>rosids</taxon>
        <taxon>fabids</taxon>
        <taxon>Fabales</taxon>
        <taxon>Fabaceae</taxon>
        <taxon>Papilionoideae</taxon>
        <taxon>50 kb inversion clade</taxon>
        <taxon>dalbergioids sensu lato</taxon>
        <taxon>Dalbergieae</taxon>
        <taxon>Pterocarpus clade</taxon>
        <taxon>Stylosanthes</taxon>
    </lineage>
</organism>
<reference evidence="1 2" key="1">
    <citation type="journal article" date="2023" name="Plants (Basel)">
        <title>Bridging the Gap: Combining Genomics and Transcriptomics Approaches to Understand Stylosanthes scabra, an Orphan Legume from the Brazilian Caatinga.</title>
        <authorList>
            <person name="Ferreira-Neto J.R.C."/>
            <person name="da Silva M.D."/>
            <person name="Binneck E."/>
            <person name="de Melo N.F."/>
            <person name="da Silva R.H."/>
            <person name="de Melo A.L.T.M."/>
            <person name="Pandolfi V."/>
            <person name="Bustamante F.O."/>
            <person name="Brasileiro-Vidal A.C."/>
            <person name="Benko-Iseppon A.M."/>
        </authorList>
    </citation>
    <scope>NUCLEOTIDE SEQUENCE [LARGE SCALE GENOMIC DNA]</scope>
    <source>
        <tissue evidence="1">Leaves</tissue>
    </source>
</reference>
<dbReference type="EMBL" id="JASCZI010092078">
    <property type="protein sequence ID" value="MED6151819.1"/>
    <property type="molecule type" value="Genomic_DNA"/>
</dbReference>
<name>A0ABU6TTL7_9FABA</name>
<accession>A0ABU6TTL7</accession>
<comment type="caution">
    <text evidence="1">The sequence shown here is derived from an EMBL/GenBank/DDBJ whole genome shotgun (WGS) entry which is preliminary data.</text>
</comment>